<reference evidence="2" key="1">
    <citation type="submission" date="2023-07" db="EMBL/GenBank/DDBJ databases">
        <authorList>
            <person name="Stuckert A."/>
        </authorList>
    </citation>
    <scope>NUCLEOTIDE SEQUENCE</scope>
</reference>
<dbReference type="EMBL" id="CAUEEQ010078313">
    <property type="protein sequence ID" value="CAJ0967416.1"/>
    <property type="molecule type" value="Genomic_DNA"/>
</dbReference>
<name>A0ABN9MKW3_9NEOB</name>
<dbReference type="Pfam" id="PF00069">
    <property type="entry name" value="Pkinase"/>
    <property type="match status" value="1"/>
</dbReference>
<dbReference type="SUPFAM" id="SSF56112">
    <property type="entry name" value="Protein kinase-like (PK-like)"/>
    <property type="match status" value="1"/>
</dbReference>
<dbReference type="PANTHER" id="PTHR24359">
    <property type="entry name" value="SERINE/THREONINE-PROTEIN KINASE SBK1"/>
    <property type="match status" value="1"/>
</dbReference>
<dbReference type="PROSITE" id="PS50011">
    <property type="entry name" value="PROTEIN_KINASE_DOM"/>
    <property type="match status" value="1"/>
</dbReference>
<feature type="domain" description="Protein kinase" evidence="1">
    <location>
        <begin position="1"/>
        <end position="100"/>
    </location>
</feature>
<feature type="non-terminal residue" evidence="2">
    <location>
        <position position="1"/>
    </location>
</feature>
<gene>
    <name evidence="2" type="ORF">RIMI_LOCUS22214067</name>
</gene>
<keyword evidence="3" id="KW-1185">Reference proteome</keyword>
<proteinExistence type="predicted"/>
<dbReference type="Proteomes" id="UP001176940">
    <property type="component" value="Unassembled WGS sequence"/>
</dbReference>
<protein>
    <recommendedName>
        <fullName evidence="1">Protein kinase domain-containing protein</fullName>
    </recommendedName>
</protein>
<dbReference type="InterPro" id="IPR008271">
    <property type="entry name" value="Ser/Thr_kinase_AS"/>
</dbReference>
<evidence type="ECO:0000313" key="2">
    <source>
        <dbReference type="EMBL" id="CAJ0967416.1"/>
    </source>
</evidence>
<dbReference type="PROSITE" id="PS00108">
    <property type="entry name" value="PROTEIN_KINASE_ST"/>
    <property type="match status" value="1"/>
</dbReference>
<accession>A0ABN9MKW3</accession>
<sequence>FIGTIDHFVLSQELATAGTLHDIIRSEIGIPEAAVKRCARQISSALDFMQTRGLVHRDLKPDNVLLMDEDFNQIKLSDFGLTQPAGYHLSAMSHCPVHVS</sequence>
<dbReference type="InterPro" id="IPR011009">
    <property type="entry name" value="Kinase-like_dom_sf"/>
</dbReference>
<dbReference type="PANTHER" id="PTHR24359:SF0">
    <property type="entry name" value="SERINE_THREONINE-PROTEIN KINASE SBK1"/>
    <property type="match status" value="1"/>
</dbReference>
<organism evidence="2 3">
    <name type="scientific">Ranitomeya imitator</name>
    <name type="common">mimic poison frog</name>
    <dbReference type="NCBI Taxonomy" id="111125"/>
    <lineage>
        <taxon>Eukaryota</taxon>
        <taxon>Metazoa</taxon>
        <taxon>Chordata</taxon>
        <taxon>Craniata</taxon>
        <taxon>Vertebrata</taxon>
        <taxon>Euteleostomi</taxon>
        <taxon>Amphibia</taxon>
        <taxon>Batrachia</taxon>
        <taxon>Anura</taxon>
        <taxon>Neobatrachia</taxon>
        <taxon>Hyloidea</taxon>
        <taxon>Dendrobatidae</taxon>
        <taxon>Dendrobatinae</taxon>
        <taxon>Ranitomeya</taxon>
    </lineage>
</organism>
<evidence type="ECO:0000259" key="1">
    <source>
        <dbReference type="PROSITE" id="PS50011"/>
    </source>
</evidence>
<comment type="caution">
    <text evidence="2">The sequence shown here is derived from an EMBL/GenBank/DDBJ whole genome shotgun (WGS) entry which is preliminary data.</text>
</comment>
<dbReference type="InterPro" id="IPR000719">
    <property type="entry name" value="Prot_kinase_dom"/>
</dbReference>
<dbReference type="Gene3D" id="1.10.510.10">
    <property type="entry name" value="Transferase(Phosphotransferase) domain 1"/>
    <property type="match status" value="1"/>
</dbReference>
<evidence type="ECO:0000313" key="3">
    <source>
        <dbReference type="Proteomes" id="UP001176940"/>
    </source>
</evidence>